<evidence type="ECO:0000313" key="6">
    <source>
        <dbReference type="EMBL" id="AKM82699.1"/>
    </source>
</evidence>
<dbReference type="FunFam" id="3.30.1490.10:FF:000001">
    <property type="entry name" value="30S ribosomal protein S8"/>
    <property type="match status" value="1"/>
</dbReference>
<evidence type="ECO:0000256" key="2">
    <source>
        <dbReference type="ARBA" id="ARBA00022980"/>
    </source>
</evidence>
<dbReference type="EMBL" id="CP011213">
    <property type="protein sequence ID" value="AKM82699.1"/>
    <property type="molecule type" value="Genomic_DNA"/>
</dbReference>
<sequence length="131" mass="14178">MDTIANMFTQLKNAGHAGKKEVSVSYSKLNLAILAILKEKGFVASFKEETAEGKKYPNLTVTLSFKANNELSFNDIRRVSRSGRRIYVGAGRLPQLMRGKAEILVSTSKGVMSGTDAKKKGLGGEILGEVV</sequence>
<proteinExistence type="inferred from homology"/>
<comment type="similarity">
    <text evidence="1">Belongs to the universal ribosomal protein uS8 family.</text>
</comment>
<dbReference type="SUPFAM" id="SSF56047">
    <property type="entry name" value="Ribosomal protein S8"/>
    <property type="match status" value="1"/>
</dbReference>
<gene>
    <name evidence="6" type="ORF">UT28_C0001G0922</name>
</gene>
<dbReference type="GO" id="GO:1990904">
    <property type="term" value="C:ribonucleoprotein complex"/>
    <property type="evidence" value="ECO:0007669"/>
    <property type="project" value="UniProtKB-KW"/>
</dbReference>
<evidence type="ECO:0000256" key="3">
    <source>
        <dbReference type="ARBA" id="ARBA00023274"/>
    </source>
</evidence>
<dbReference type="KEGG" id="bbgw:UT28_C0001G0922"/>
<dbReference type="GO" id="GO:0005840">
    <property type="term" value="C:ribosome"/>
    <property type="evidence" value="ECO:0007669"/>
    <property type="project" value="UniProtKB-KW"/>
</dbReference>
<organism evidence="6 7">
    <name type="scientific">Berkelbacteria bacterium GW2011_GWE1_39_12</name>
    <dbReference type="NCBI Taxonomy" id="1618337"/>
    <lineage>
        <taxon>Bacteria</taxon>
        <taxon>Candidatus Berkelbacteria</taxon>
    </lineage>
</organism>
<name>A0A0G4B490_9BACT</name>
<dbReference type="Pfam" id="PF00410">
    <property type="entry name" value="Ribosomal_S8"/>
    <property type="match status" value="1"/>
</dbReference>
<dbReference type="GO" id="GO:0005737">
    <property type="term" value="C:cytoplasm"/>
    <property type="evidence" value="ECO:0007669"/>
    <property type="project" value="UniProtKB-ARBA"/>
</dbReference>
<evidence type="ECO:0000256" key="4">
    <source>
        <dbReference type="ARBA" id="ARBA00035258"/>
    </source>
</evidence>
<dbReference type="NCBIfam" id="NF001109">
    <property type="entry name" value="PRK00136.1"/>
    <property type="match status" value="1"/>
</dbReference>
<reference evidence="6 7" key="1">
    <citation type="journal article" date="2015" name="Nature">
        <title>rRNA introns, odd ribosomes, and small enigmatic genomes across a large radiation of phyla.</title>
        <authorList>
            <person name="Brown C.T."/>
            <person name="Hug L.A."/>
            <person name="Thomas B.C."/>
            <person name="Sharon I."/>
            <person name="Castelle C.J."/>
            <person name="Singh A."/>
            <person name="Wilkins M.J."/>
            <person name="Williams K.H."/>
            <person name="Banfield J.F."/>
        </authorList>
    </citation>
    <scope>NUCLEOTIDE SEQUENCE [LARGE SCALE GENOMIC DNA]</scope>
</reference>
<evidence type="ECO:0000313" key="7">
    <source>
        <dbReference type="Proteomes" id="UP000035648"/>
    </source>
</evidence>
<dbReference type="InterPro" id="IPR035987">
    <property type="entry name" value="Ribosomal_uS8_sf"/>
</dbReference>
<accession>A0A0G4B490</accession>
<dbReference type="STRING" id="1618337.UT28_C0001G0922"/>
<evidence type="ECO:0000256" key="5">
    <source>
        <dbReference type="ARBA" id="ARBA00035525"/>
    </source>
</evidence>
<keyword evidence="2 6" id="KW-0689">Ribosomal protein</keyword>
<dbReference type="PATRIC" id="fig|1618337.4.peg.910"/>
<protein>
    <recommendedName>
        <fullName evidence="4">Small ribosomal subunit protein uS8</fullName>
    </recommendedName>
    <alternativeName>
        <fullName evidence="5">30S ribosomal protein S8</fullName>
    </alternativeName>
</protein>
<dbReference type="PANTHER" id="PTHR11758">
    <property type="entry name" value="40S RIBOSOMAL PROTEIN S15A"/>
    <property type="match status" value="1"/>
</dbReference>
<dbReference type="Gene3D" id="3.30.1370.30">
    <property type="match status" value="1"/>
</dbReference>
<dbReference type="Gene3D" id="3.30.1490.10">
    <property type="match status" value="1"/>
</dbReference>
<evidence type="ECO:0000256" key="1">
    <source>
        <dbReference type="ARBA" id="ARBA00006471"/>
    </source>
</evidence>
<keyword evidence="3" id="KW-0687">Ribonucleoprotein</keyword>
<dbReference type="AlphaFoldDB" id="A0A0G4B490"/>
<dbReference type="InterPro" id="IPR000630">
    <property type="entry name" value="Ribosomal_uS8"/>
</dbReference>
<dbReference type="GO" id="GO:0006412">
    <property type="term" value="P:translation"/>
    <property type="evidence" value="ECO:0007669"/>
    <property type="project" value="InterPro"/>
</dbReference>
<dbReference type="GO" id="GO:0003735">
    <property type="term" value="F:structural constituent of ribosome"/>
    <property type="evidence" value="ECO:0007669"/>
    <property type="project" value="InterPro"/>
</dbReference>
<dbReference type="Proteomes" id="UP000035648">
    <property type="component" value="Chromosome"/>
</dbReference>